<dbReference type="EMBL" id="BMNI01000006">
    <property type="protein sequence ID" value="GGO91294.1"/>
    <property type="molecule type" value="Genomic_DNA"/>
</dbReference>
<dbReference type="InterPro" id="IPR013096">
    <property type="entry name" value="Cupin_2"/>
</dbReference>
<dbReference type="SUPFAM" id="SSF51182">
    <property type="entry name" value="RmlC-like cupins"/>
    <property type="match status" value="1"/>
</dbReference>
<dbReference type="InterPro" id="IPR011051">
    <property type="entry name" value="RmlC_Cupin_sf"/>
</dbReference>
<dbReference type="Gene3D" id="2.60.120.10">
    <property type="entry name" value="Jelly Rolls"/>
    <property type="match status" value="1"/>
</dbReference>
<sequence length="117" mass="12510">MQTQSIDAPHETRQFQAHGHLDVVTLGDFTLGRAVFEPGWKWSDDVGPIAGTASCQTAHRGFCVSGHMTVRMDDGTEARMGPGDVVTIDPGHDAWVDGDEPCVMLDTGVAAYAKPAE</sequence>
<evidence type="ECO:0000259" key="1">
    <source>
        <dbReference type="Pfam" id="PF07883"/>
    </source>
</evidence>
<accession>A0ABQ2NB47</accession>
<feature type="domain" description="Cupin type-2" evidence="1">
    <location>
        <begin position="61"/>
        <end position="107"/>
    </location>
</feature>
<keyword evidence="3" id="KW-1185">Reference proteome</keyword>
<dbReference type="Proteomes" id="UP000655410">
    <property type="component" value="Unassembled WGS sequence"/>
</dbReference>
<evidence type="ECO:0000313" key="2">
    <source>
        <dbReference type="EMBL" id="GGO91294.1"/>
    </source>
</evidence>
<dbReference type="CDD" id="cd06990">
    <property type="entry name" value="cupin_DUF861"/>
    <property type="match status" value="1"/>
</dbReference>
<gene>
    <name evidence="2" type="ORF">GCM10011584_25030</name>
</gene>
<evidence type="ECO:0000313" key="3">
    <source>
        <dbReference type="Proteomes" id="UP000655410"/>
    </source>
</evidence>
<proteinExistence type="predicted"/>
<organism evidence="2 3">
    <name type="scientific">Nocardioides phosphati</name>
    <dbReference type="NCBI Taxonomy" id="1867775"/>
    <lineage>
        <taxon>Bacteria</taxon>
        <taxon>Bacillati</taxon>
        <taxon>Actinomycetota</taxon>
        <taxon>Actinomycetes</taxon>
        <taxon>Propionibacteriales</taxon>
        <taxon>Nocardioidaceae</taxon>
        <taxon>Nocardioides</taxon>
    </lineage>
</organism>
<comment type="caution">
    <text evidence="2">The sequence shown here is derived from an EMBL/GenBank/DDBJ whole genome shotgun (WGS) entry which is preliminary data.</text>
</comment>
<dbReference type="InterPro" id="IPR014710">
    <property type="entry name" value="RmlC-like_jellyroll"/>
</dbReference>
<name>A0ABQ2NB47_9ACTN</name>
<dbReference type="Pfam" id="PF07883">
    <property type="entry name" value="Cupin_2"/>
    <property type="match status" value="1"/>
</dbReference>
<protein>
    <submittedName>
        <fullName evidence="2">Cupin</fullName>
    </submittedName>
</protein>
<reference evidence="3" key="1">
    <citation type="journal article" date="2019" name="Int. J. Syst. Evol. Microbiol.">
        <title>The Global Catalogue of Microorganisms (GCM) 10K type strain sequencing project: providing services to taxonomists for standard genome sequencing and annotation.</title>
        <authorList>
            <consortium name="The Broad Institute Genomics Platform"/>
            <consortium name="The Broad Institute Genome Sequencing Center for Infectious Disease"/>
            <person name="Wu L."/>
            <person name="Ma J."/>
        </authorList>
    </citation>
    <scope>NUCLEOTIDE SEQUENCE [LARGE SCALE GENOMIC DNA]</scope>
    <source>
        <strain evidence="3">CGMCC 4.7371</strain>
    </source>
</reference>